<organism evidence="1 2">
    <name type="scientific">Lindgomyces ingoldianus</name>
    <dbReference type="NCBI Taxonomy" id="673940"/>
    <lineage>
        <taxon>Eukaryota</taxon>
        <taxon>Fungi</taxon>
        <taxon>Dikarya</taxon>
        <taxon>Ascomycota</taxon>
        <taxon>Pezizomycotina</taxon>
        <taxon>Dothideomycetes</taxon>
        <taxon>Pleosporomycetidae</taxon>
        <taxon>Pleosporales</taxon>
        <taxon>Lindgomycetaceae</taxon>
        <taxon>Lindgomyces</taxon>
    </lineage>
</organism>
<reference evidence="1" key="1">
    <citation type="journal article" date="2020" name="Stud. Mycol.">
        <title>101 Dothideomycetes genomes: a test case for predicting lifestyles and emergence of pathogens.</title>
        <authorList>
            <person name="Haridas S."/>
            <person name="Albert R."/>
            <person name="Binder M."/>
            <person name="Bloem J."/>
            <person name="Labutti K."/>
            <person name="Salamov A."/>
            <person name="Andreopoulos B."/>
            <person name="Baker S."/>
            <person name="Barry K."/>
            <person name="Bills G."/>
            <person name="Bluhm B."/>
            <person name="Cannon C."/>
            <person name="Castanera R."/>
            <person name="Culley D."/>
            <person name="Daum C."/>
            <person name="Ezra D."/>
            <person name="Gonzalez J."/>
            <person name="Henrissat B."/>
            <person name="Kuo A."/>
            <person name="Liang C."/>
            <person name="Lipzen A."/>
            <person name="Lutzoni F."/>
            <person name="Magnuson J."/>
            <person name="Mondo S."/>
            <person name="Nolan M."/>
            <person name="Ohm R."/>
            <person name="Pangilinan J."/>
            <person name="Park H.-J."/>
            <person name="Ramirez L."/>
            <person name="Alfaro M."/>
            <person name="Sun H."/>
            <person name="Tritt A."/>
            <person name="Yoshinaga Y."/>
            <person name="Zwiers L.-H."/>
            <person name="Turgeon B."/>
            <person name="Goodwin S."/>
            <person name="Spatafora J."/>
            <person name="Crous P."/>
            <person name="Grigoriev I."/>
        </authorList>
    </citation>
    <scope>NUCLEOTIDE SEQUENCE</scope>
    <source>
        <strain evidence="1">ATCC 200398</strain>
    </source>
</reference>
<name>A0ACB6R548_9PLEO</name>
<sequence length="243" mass="26297">MFSEGSIPDIGRGSASSRVSTRRNIESTLAPSSFSSTTTPTQQIETFFPSIQSSPTQTTSSLKSADVSLISSSDISTTPIEFLTATSTPTPSTSANSPPGSILESQRPVAHSNLSPGIIAGIVIGTIVGVLLVAAVAVCFSLRYRRQNRYPQPHERKSEHGGYEALYSATVAQAKAVHVTNSKYEMSRDMAPQGLPIREWEVESPRVSMVKVGGERPRSSRYYAFENEDVRKNIERKSTLGIN</sequence>
<keyword evidence="2" id="KW-1185">Reference proteome</keyword>
<dbReference type="Proteomes" id="UP000799755">
    <property type="component" value="Unassembled WGS sequence"/>
</dbReference>
<proteinExistence type="predicted"/>
<comment type="caution">
    <text evidence="1">The sequence shown here is derived from an EMBL/GenBank/DDBJ whole genome shotgun (WGS) entry which is preliminary data.</text>
</comment>
<gene>
    <name evidence="1" type="ORF">BDR25DRAFT_312500</name>
</gene>
<evidence type="ECO:0000313" key="2">
    <source>
        <dbReference type="Proteomes" id="UP000799755"/>
    </source>
</evidence>
<protein>
    <submittedName>
        <fullName evidence="1">Uncharacterized protein</fullName>
    </submittedName>
</protein>
<accession>A0ACB6R548</accession>
<evidence type="ECO:0000313" key="1">
    <source>
        <dbReference type="EMBL" id="KAF2473435.1"/>
    </source>
</evidence>
<dbReference type="EMBL" id="MU003500">
    <property type="protein sequence ID" value="KAF2473435.1"/>
    <property type="molecule type" value="Genomic_DNA"/>
</dbReference>